<keyword evidence="1 6" id="KW-0436">Ligase</keyword>
<comment type="caution">
    <text evidence="6">The sequence shown here is derived from an EMBL/GenBank/DDBJ whole genome shotgun (WGS) entry which is preliminary data.</text>
</comment>
<evidence type="ECO:0000313" key="7">
    <source>
        <dbReference type="Proteomes" id="UP001281761"/>
    </source>
</evidence>
<dbReference type="GO" id="GO:0003987">
    <property type="term" value="F:acetate-CoA ligase activity"/>
    <property type="evidence" value="ECO:0007669"/>
    <property type="project" value="UniProtKB-EC"/>
</dbReference>
<gene>
    <name evidence="6" type="ORF">BLNAU_5757</name>
</gene>
<dbReference type="SMART" id="SM00881">
    <property type="entry name" value="CoA_binding"/>
    <property type="match status" value="1"/>
</dbReference>
<sequence>MAQSNLNACFSPKNVALIGASENIGVGRTMMFNLLKSPFGGTLYPINPKRESCLGVKCSKSIKDIPAGTIDLAIIAVAARFVPSTVKDCADMKVKATIIVSAGFAEMGEPGLKLEAEIMSYARPVGMRVIGPNCLGVSYSSSGLNATFAADMISPGKVAFLSQSGALCTSVLDYSKKVGFGFSAFVSVGSMLDVDWCDLIEFFGEDSNTSAICIYMESIGNPKRFIEACQKVTPRKPVVVVKSGRSAAGKKAASSHTGALAGADEICDAAFRRAGILRITQISDLFSLMELLNMQPIPKGPSLSIVTNAGGPGVLTTDELDIQGGILAPIDKAAMERFNAILPPAWSHGNPIDVLGDASPERFSDCVKIAVEDKNVDGILCILTPQDMTDPTATAHALKLLANCGKTFMVSYMGGLVIEEGATILRQAGVPVFTAPDLAARVFTYLSRCQENIKLIKEPIPAVPSLGFDLEKARKEVRGIYAKALETGRTILTEYESKKILAAYHIPGGTTELALTADEAVAHAKKIGFPVVMKVHSETITHKSDVGGVKVNIKDEAGVKAAFEEIKANVAKNASAKDFLGCVVMPMVTLKDSYEVILGSYVDAQFGPVVLFGLGGILVEVLKDKGLGLCPVNKTFALDLLQQTKIYTALKGVRGRAPVNIDELVVIIERFSQLIADHPMIEEADINPFLVSPDGIIALDARILVYDGKKVKEENVPHSCIPTH</sequence>
<dbReference type="Pfam" id="PF13380">
    <property type="entry name" value="CoA_binding_2"/>
    <property type="match status" value="1"/>
</dbReference>
<dbReference type="Pfam" id="PF19045">
    <property type="entry name" value="Ligase_CoA_2"/>
    <property type="match status" value="1"/>
</dbReference>
<dbReference type="InterPro" id="IPR011761">
    <property type="entry name" value="ATP-grasp"/>
</dbReference>
<dbReference type="EMBL" id="JARBJD010000031">
    <property type="protein sequence ID" value="KAK2959199.1"/>
    <property type="molecule type" value="Genomic_DNA"/>
</dbReference>
<keyword evidence="7" id="KW-1185">Reference proteome</keyword>
<dbReference type="SUPFAM" id="SSF51735">
    <property type="entry name" value="NAD(P)-binding Rossmann-fold domains"/>
    <property type="match status" value="1"/>
</dbReference>
<dbReference type="SUPFAM" id="SSF52210">
    <property type="entry name" value="Succinyl-CoA synthetase domains"/>
    <property type="match status" value="2"/>
</dbReference>
<dbReference type="Gene3D" id="3.40.50.261">
    <property type="entry name" value="Succinyl-CoA synthetase domains"/>
    <property type="match status" value="2"/>
</dbReference>
<reference evidence="6 7" key="1">
    <citation type="journal article" date="2022" name="bioRxiv">
        <title>Genomics of Preaxostyla Flagellates Illuminates Evolutionary Transitions and the Path Towards Mitochondrial Loss.</title>
        <authorList>
            <person name="Novak L.V.F."/>
            <person name="Treitli S.C."/>
            <person name="Pyrih J."/>
            <person name="Halakuc P."/>
            <person name="Pipaliya S.V."/>
            <person name="Vacek V."/>
            <person name="Brzon O."/>
            <person name="Soukal P."/>
            <person name="Eme L."/>
            <person name="Dacks J.B."/>
            <person name="Karnkowska A."/>
            <person name="Elias M."/>
            <person name="Hampl V."/>
        </authorList>
    </citation>
    <scope>NUCLEOTIDE SEQUENCE [LARGE SCALE GENOMIC DNA]</scope>
    <source>
        <strain evidence="6">NAU3</strain>
        <tissue evidence="6">Gut</tissue>
    </source>
</reference>
<dbReference type="InterPro" id="IPR016102">
    <property type="entry name" value="Succinyl-CoA_synth-like"/>
</dbReference>
<dbReference type="InterPro" id="IPR013815">
    <property type="entry name" value="ATP_grasp_subdomain_1"/>
</dbReference>
<proteinExistence type="predicted"/>
<keyword evidence="2 4" id="KW-0547">Nucleotide-binding</keyword>
<name>A0ABQ9Y6A8_9EUKA</name>
<dbReference type="Proteomes" id="UP001281761">
    <property type="component" value="Unassembled WGS sequence"/>
</dbReference>
<dbReference type="InterPro" id="IPR043938">
    <property type="entry name" value="Ligase_CoA_dom"/>
</dbReference>
<dbReference type="InterPro" id="IPR036291">
    <property type="entry name" value="NAD(P)-bd_dom_sf"/>
</dbReference>
<organism evidence="6 7">
    <name type="scientific">Blattamonas nauphoetae</name>
    <dbReference type="NCBI Taxonomy" id="2049346"/>
    <lineage>
        <taxon>Eukaryota</taxon>
        <taxon>Metamonada</taxon>
        <taxon>Preaxostyla</taxon>
        <taxon>Oxymonadida</taxon>
        <taxon>Blattamonas</taxon>
    </lineage>
</organism>
<feature type="domain" description="ATP-grasp" evidence="5">
    <location>
        <begin position="498"/>
        <end position="534"/>
    </location>
</feature>
<dbReference type="InterPro" id="IPR003781">
    <property type="entry name" value="CoA-bd"/>
</dbReference>
<dbReference type="PROSITE" id="PS50975">
    <property type="entry name" value="ATP_GRASP"/>
    <property type="match status" value="1"/>
</dbReference>
<accession>A0ABQ9Y6A8</accession>
<protein>
    <submittedName>
        <fullName evidence="6">Acetyl-CoA synthetase</fullName>
        <ecNumber evidence="6">6.2.1.1</ecNumber>
    </submittedName>
</protein>
<dbReference type="PANTHER" id="PTHR43334:SF1">
    <property type="entry name" value="3-HYDROXYPROPIONATE--COA LIGASE [ADP-FORMING]"/>
    <property type="match status" value="1"/>
</dbReference>
<dbReference type="Gene3D" id="3.30.470.20">
    <property type="entry name" value="ATP-grasp fold, B domain"/>
    <property type="match status" value="1"/>
</dbReference>
<evidence type="ECO:0000256" key="3">
    <source>
        <dbReference type="ARBA" id="ARBA00022840"/>
    </source>
</evidence>
<dbReference type="Gene3D" id="3.30.1490.20">
    <property type="entry name" value="ATP-grasp fold, A domain"/>
    <property type="match status" value="1"/>
</dbReference>
<dbReference type="Pfam" id="PF13607">
    <property type="entry name" value="Succ_CoA_lig"/>
    <property type="match status" value="1"/>
</dbReference>
<evidence type="ECO:0000256" key="4">
    <source>
        <dbReference type="PROSITE-ProRule" id="PRU00409"/>
    </source>
</evidence>
<dbReference type="InterPro" id="IPR051538">
    <property type="entry name" value="Acyl-CoA_Synth/Transferase"/>
</dbReference>
<dbReference type="Pfam" id="PF13549">
    <property type="entry name" value="ATP-grasp_5"/>
    <property type="match status" value="1"/>
</dbReference>
<evidence type="ECO:0000256" key="2">
    <source>
        <dbReference type="ARBA" id="ARBA00022741"/>
    </source>
</evidence>
<dbReference type="PANTHER" id="PTHR43334">
    <property type="entry name" value="ACETATE--COA LIGASE [ADP-FORMING]"/>
    <property type="match status" value="1"/>
</dbReference>
<dbReference type="EC" id="6.2.1.1" evidence="6"/>
<dbReference type="InterPro" id="IPR032875">
    <property type="entry name" value="Succ_CoA_lig_flav_dom"/>
</dbReference>
<dbReference type="SUPFAM" id="SSF56059">
    <property type="entry name" value="Glutathione synthetase ATP-binding domain-like"/>
    <property type="match status" value="1"/>
</dbReference>
<keyword evidence="3 4" id="KW-0067">ATP-binding</keyword>
<evidence type="ECO:0000259" key="5">
    <source>
        <dbReference type="PROSITE" id="PS50975"/>
    </source>
</evidence>
<dbReference type="Gene3D" id="3.40.50.720">
    <property type="entry name" value="NAD(P)-binding Rossmann-like Domain"/>
    <property type="match status" value="1"/>
</dbReference>
<evidence type="ECO:0000256" key="1">
    <source>
        <dbReference type="ARBA" id="ARBA00022598"/>
    </source>
</evidence>
<evidence type="ECO:0000313" key="6">
    <source>
        <dbReference type="EMBL" id="KAK2959199.1"/>
    </source>
</evidence>